<comment type="similarity">
    <text evidence="2">Belongs to the CLASP family.</text>
</comment>
<protein>
    <recommendedName>
        <fullName evidence="8">TOG domain-containing protein</fullName>
    </recommendedName>
</protein>
<feature type="compositionally biased region" description="Basic and acidic residues" evidence="7">
    <location>
        <begin position="443"/>
        <end position="455"/>
    </location>
</feature>
<keyword evidence="3" id="KW-0132">Cell division</keyword>
<reference evidence="9" key="1">
    <citation type="journal article" date="2020" name="Fungal Divers.">
        <title>Resolving the Mortierellaceae phylogeny through synthesis of multi-gene phylogenetics and phylogenomics.</title>
        <authorList>
            <person name="Vandepol N."/>
            <person name="Liber J."/>
            <person name="Desiro A."/>
            <person name="Na H."/>
            <person name="Kennedy M."/>
            <person name="Barry K."/>
            <person name="Grigoriev I.V."/>
            <person name="Miller A.N."/>
            <person name="O'Donnell K."/>
            <person name="Stajich J.E."/>
            <person name="Bonito G."/>
        </authorList>
    </citation>
    <scope>NUCLEOTIDE SEQUENCE</scope>
    <source>
        <strain evidence="9">MES-2147</strain>
    </source>
</reference>
<dbReference type="InterPro" id="IPR016024">
    <property type="entry name" value="ARM-type_fold"/>
</dbReference>
<dbReference type="InterPro" id="IPR024395">
    <property type="entry name" value="CLASP_N_dom"/>
</dbReference>
<evidence type="ECO:0000256" key="6">
    <source>
        <dbReference type="SAM" id="Coils"/>
    </source>
</evidence>
<feature type="compositionally biased region" description="Polar residues" evidence="7">
    <location>
        <begin position="343"/>
        <end position="391"/>
    </location>
</feature>
<dbReference type="Gene3D" id="1.25.10.10">
    <property type="entry name" value="Leucine-rich Repeat Variant"/>
    <property type="match status" value="1"/>
</dbReference>
<dbReference type="SUPFAM" id="SSF48371">
    <property type="entry name" value="ARM repeat"/>
    <property type="match status" value="1"/>
</dbReference>
<dbReference type="GO" id="GO:0005815">
    <property type="term" value="C:microtubule organizing center"/>
    <property type="evidence" value="ECO:0007669"/>
    <property type="project" value="TreeGrafter"/>
</dbReference>
<name>A0A9P6SVA5_9FUNG</name>
<dbReference type="SMART" id="SM01349">
    <property type="entry name" value="TOG"/>
    <property type="match status" value="1"/>
</dbReference>
<dbReference type="GO" id="GO:0005876">
    <property type="term" value="C:spindle microtubule"/>
    <property type="evidence" value="ECO:0007669"/>
    <property type="project" value="TreeGrafter"/>
</dbReference>
<comment type="caution">
    <text evidence="9">The sequence shown here is derived from an EMBL/GenBank/DDBJ whole genome shotgun (WGS) entry which is preliminary data.</text>
</comment>
<dbReference type="PANTHER" id="PTHR21567:SF9">
    <property type="entry name" value="CLIP-ASSOCIATING PROTEIN"/>
    <property type="match status" value="1"/>
</dbReference>
<feature type="coiled-coil region" evidence="6">
    <location>
        <begin position="694"/>
        <end position="721"/>
    </location>
</feature>
<accession>A0A9P6SVA5</accession>
<dbReference type="Proteomes" id="UP000749646">
    <property type="component" value="Unassembled WGS sequence"/>
</dbReference>
<dbReference type="InterPro" id="IPR011989">
    <property type="entry name" value="ARM-like"/>
</dbReference>
<keyword evidence="10" id="KW-1185">Reference proteome</keyword>
<keyword evidence="6" id="KW-0175">Coiled coil</keyword>
<keyword evidence="4" id="KW-0493">Microtubule</keyword>
<dbReference type="GO" id="GO:0090307">
    <property type="term" value="P:mitotic spindle assembly"/>
    <property type="evidence" value="ECO:0007669"/>
    <property type="project" value="TreeGrafter"/>
</dbReference>
<gene>
    <name evidence="9" type="ORF">BGZ65_002500</name>
</gene>
<feature type="compositionally biased region" description="Polar residues" evidence="7">
    <location>
        <begin position="399"/>
        <end position="415"/>
    </location>
</feature>
<evidence type="ECO:0000256" key="4">
    <source>
        <dbReference type="ARBA" id="ARBA00022701"/>
    </source>
</evidence>
<evidence type="ECO:0000256" key="3">
    <source>
        <dbReference type="ARBA" id="ARBA00022618"/>
    </source>
</evidence>
<feature type="compositionally biased region" description="Polar residues" evidence="7">
    <location>
        <begin position="301"/>
        <end position="336"/>
    </location>
</feature>
<feature type="region of interest" description="Disordered" evidence="7">
    <location>
        <begin position="510"/>
        <end position="582"/>
    </location>
</feature>
<feature type="domain" description="TOG" evidence="8">
    <location>
        <begin position="9"/>
        <end position="237"/>
    </location>
</feature>
<dbReference type="GO" id="GO:1990023">
    <property type="term" value="C:mitotic spindle midzone"/>
    <property type="evidence" value="ECO:0007669"/>
    <property type="project" value="TreeGrafter"/>
</dbReference>
<evidence type="ECO:0000259" key="8">
    <source>
        <dbReference type="SMART" id="SM01349"/>
    </source>
</evidence>
<dbReference type="InterPro" id="IPR034085">
    <property type="entry name" value="TOG"/>
</dbReference>
<dbReference type="EMBL" id="JAAAHW010000043">
    <property type="protein sequence ID" value="KAG0006871.1"/>
    <property type="molecule type" value="Genomic_DNA"/>
</dbReference>
<dbReference type="GO" id="GO:0008017">
    <property type="term" value="F:microtubule binding"/>
    <property type="evidence" value="ECO:0007669"/>
    <property type="project" value="TreeGrafter"/>
</dbReference>
<feature type="compositionally biased region" description="Polar residues" evidence="7">
    <location>
        <begin position="229"/>
        <end position="238"/>
    </location>
</feature>
<dbReference type="GO" id="GO:0005881">
    <property type="term" value="C:cytoplasmic microtubule"/>
    <property type="evidence" value="ECO:0007669"/>
    <property type="project" value="TreeGrafter"/>
</dbReference>
<feature type="region of interest" description="Disordered" evidence="7">
    <location>
        <begin position="227"/>
        <end position="266"/>
    </location>
</feature>
<dbReference type="OrthoDB" id="46159at2759"/>
<evidence type="ECO:0000313" key="9">
    <source>
        <dbReference type="EMBL" id="KAG0006871.1"/>
    </source>
</evidence>
<evidence type="ECO:0000256" key="1">
    <source>
        <dbReference type="ARBA" id="ARBA00004186"/>
    </source>
</evidence>
<feature type="compositionally biased region" description="Polar residues" evidence="7">
    <location>
        <begin position="570"/>
        <end position="582"/>
    </location>
</feature>
<keyword evidence="5" id="KW-0498">Mitosis</keyword>
<feature type="compositionally biased region" description="Basic and acidic residues" evidence="7">
    <location>
        <begin position="464"/>
        <end position="474"/>
    </location>
</feature>
<dbReference type="PANTHER" id="PTHR21567">
    <property type="entry name" value="CLASP"/>
    <property type="match status" value="1"/>
</dbReference>
<evidence type="ECO:0000256" key="2">
    <source>
        <dbReference type="ARBA" id="ARBA00009549"/>
    </source>
</evidence>
<comment type="subcellular location">
    <subcellularLocation>
        <location evidence="1">Cytoplasm</location>
        <location evidence="1">Cytoskeleton</location>
        <location evidence="1">Spindle</location>
    </subcellularLocation>
</comment>
<feature type="compositionally biased region" description="Polar residues" evidence="7">
    <location>
        <begin position="534"/>
        <end position="543"/>
    </location>
</feature>
<feature type="compositionally biased region" description="Basic and acidic residues" evidence="7">
    <location>
        <begin position="242"/>
        <end position="252"/>
    </location>
</feature>
<sequence>MSAKAVHLNYHDLDNVLNQPETEYNWAAKETALKTLGSACHSSIAQDHGFITFIKNHRKAFTESLITERTRLSGTACELVEKLATSMGRDFGLYFADLFTGPLLKVCARTNKVMVTRAVNALNSIINAGCLAPLPKACQSFSTNNKALRIACVGLVASCIAHFPSQELEPFLAAFEPLLKEGVSDAAPEVRDTSRKSFKVFAEKFPERSQMMTTTLPVNVLKYLLPDRPSSQPRTTASAGRPVDRLADESGLTRHQSSRELTAGLSRGVPSRVGAVRARTIAVVEHSPSNNSFKVPPIPASHTSQSAQSYSYHGTQHHQVQSQLASSPQNHLSLTRNHGPASRTGSLADTSDNNVLRLSSQRTRALSSGNSLTGGSMVQRTPSINLATNGGPQRVVPPTYNTDVSKSSRPSTLNRLSKVEPVPKTGGRISALSNPSHANHATSSERETSAHERAKAYSVGLKTEMNRRTSESHVRSGSGRRSITDHGVYSGYGSISSTSVSSISCASTASTSTATSTTTVSPASSSSTSPTTLNPPNHDSLFSTFRGPLGSQVASSPPESCPSPDVRHSTPPTSQQFDDALSNASAPLSPRIIEQVSLETGSHNLQHQQHVSSVESLTLRTSPLSPHSPLYPQSLHSYSLSATSQGAGHAETFYAPPSPSQEGVEADEQDFDFQAYEQDDDSDLNMSIPDHESLFGLTEEYLEVEREIAELQQQLARRTQVKSESVKEKHGYMDEDPELMDHEQLEVKTYVDEYEATLAAASCSSTSLPSSHEEE</sequence>
<evidence type="ECO:0000256" key="7">
    <source>
        <dbReference type="SAM" id="MobiDB-lite"/>
    </source>
</evidence>
<evidence type="ECO:0000313" key="10">
    <source>
        <dbReference type="Proteomes" id="UP000749646"/>
    </source>
</evidence>
<keyword evidence="5" id="KW-0131">Cell cycle</keyword>
<dbReference type="GO" id="GO:0051301">
    <property type="term" value="P:cell division"/>
    <property type="evidence" value="ECO:0007669"/>
    <property type="project" value="UniProtKB-KW"/>
</dbReference>
<feature type="compositionally biased region" description="Low complexity" evidence="7">
    <location>
        <begin position="510"/>
        <end position="532"/>
    </location>
</feature>
<evidence type="ECO:0000256" key="5">
    <source>
        <dbReference type="ARBA" id="ARBA00022776"/>
    </source>
</evidence>
<dbReference type="AlphaFoldDB" id="A0A9P6SVA5"/>
<feature type="region of interest" description="Disordered" evidence="7">
    <location>
        <begin position="288"/>
        <end position="486"/>
    </location>
</feature>
<organism evidence="9 10">
    <name type="scientific">Modicella reniformis</name>
    <dbReference type="NCBI Taxonomy" id="1440133"/>
    <lineage>
        <taxon>Eukaryota</taxon>
        <taxon>Fungi</taxon>
        <taxon>Fungi incertae sedis</taxon>
        <taxon>Mucoromycota</taxon>
        <taxon>Mortierellomycotina</taxon>
        <taxon>Mortierellomycetes</taxon>
        <taxon>Mortierellales</taxon>
        <taxon>Mortierellaceae</taxon>
        <taxon>Modicella</taxon>
    </lineage>
</organism>
<feature type="compositionally biased region" description="Polar residues" evidence="7">
    <location>
        <begin position="431"/>
        <end position="442"/>
    </location>
</feature>
<dbReference type="Pfam" id="PF12348">
    <property type="entry name" value="CLASP_N"/>
    <property type="match status" value="1"/>
</dbReference>
<proteinExistence type="inferred from homology"/>